<dbReference type="EMBL" id="FNHQ01000001">
    <property type="protein sequence ID" value="SDM09678.1"/>
    <property type="molecule type" value="Genomic_DNA"/>
</dbReference>
<keyword evidence="3" id="KW-1185">Reference proteome</keyword>
<accession>A0A1G9QF72</accession>
<dbReference type="Proteomes" id="UP000199309">
    <property type="component" value="Unassembled WGS sequence"/>
</dbReference>
<dbReference type="InterPro" id="IPR010359">
    <property type="entry name" value="IrrE_HExxH"/>
</dbReference>
<dbReference type="RefSeq" id="WP_091647412.1">
    <property type="nucleotide sequence ID" value="NZ_FNHQ01000001.1"/>
</dbReference>
<dbReference type="STRING" id="349095.SAMN05660299_00219"/>
<reference evidence="2 3" key="1">
    <citation type="submission" date="2016-10" db="EMBL/GenBank/DDBJ databases">
        <authorList>
            <person name="de Groot N.N."/>
        </authorList>
    </citation>
    <scope>NUCLEOTIDE SEQUENCE [LARGE SCALE GENOMIC DNA]</scope>
    <source>
        <strain evidence="2 3">DSM 16981</strain>
    </source>
</reference>
<evidence type="ECO:0000259" key="1">
    <source>
        <dbReference type="Pfam" id="PF06114"/>
    </source>
</evidence>
<dbReference type="Gene3D" id="1.10.10.2910">
    <property type="match status" value="1"/>
</dbReference>
<dbReference type="AlphaFoldDB" id="A0A1G9QF72"/>
<protein>
    <recommendedName>
        <fullName evidence="1">IrrE N-terminal-like domain-containing protein</fullName>
    </recommendedName>
</protein>
<gene>
    <name evidence="2" type="ORF">SAMN05660299_00219</name>
</gene>
<feature type="domain" description="IrrE N-terminal-like" evidence="1">
    <location>
        <begin position="28"/>
        <end position="110"/>
    </location>
</feature>
<evidence type="ECO:0000313" key="3">
    <source>
        <dbReference type="Proteomes" id="UP000199309"/>
    </source>
</evidence>
<dbReference type="Pfam" id="PF06114">
    <property type="entry name" value="Peptidase_M78"/>
    <property type="match status" value="1"/>
</dbReference>
<evidence type="ECO:0000313" key="2">
    <source>
        <dbReference type="EMBL" id="SDM09678.1"/>
    </source>
</evidence>
<sequence>MRKNIKLRVKNLVRKMGTSNPMQIAKILRIPIVYTSLPDDILGYLTHPLRRKTFVLNNKLDEREIPIVVAHELGHALMHGTIGYTFHTDTVNYCRARSEYEANIFALYLLSYSYDIDPRLLQAAPRYKDIMTHREAHFLLCRCIERY</sequence>
<organism evidence="2 3">
    <name type="scientific">Megasphaera paucivorans</name>
    <dbReference type="NCBI Taxonomy" id="349095"/>
    <lineage>
        <taxon>Bacteria</taxon>
        <taxon>Bacillati</taxon>
        <taxon>Bacillota</taxon>
        <taxon>Negativicutes</taxon>
        <taxon>Veillonellales</taxon>
        <taxon>Veillonellaceae</taxon>
        <taxon>Megasphaera</taxon>
    </lineage>
</organism>
<dbReference type="OrthoDB" id="9816277at2"/>
<proteinExistence type="predicted"/>
<name>A0A1G9QF72_9FIRM</name>